<comment type="caution">
    <text evidence="1">The sequence shown here is derived from an EMBL/GenBank/DDBJ whole genome shotgun (WGS) entry which is preliminary data.</text>
</comment>
<proteinExistence type="predicted"/>
<dbReference type="EMBL" id="MU118082">
    <property type="protein sequence ID" value="KAF9645676.1"/>
    <property type="molecule type" value="Genomic_DNA"/>
</dbReference>
<evidence type="ECO:0000313" key="2">
    <source>
        <dbReference type="Proteomes" id="UP000886501"/>
    </source>
</evidence>
<organism evidence="1 2">
    <name type="scientific">Thelephora ganbajun</name>
    <name type="common">Ganba fungus</name>
    <dbReference type="NCBI Taxonomy" id="370292"/>
    <lineage>
        <taxon>Eukaryota</taxon>
        <taxon>Fungi</taxon>
        <taxon>Dikarya</taxon>
        <taxon>Basidiomycota</taxon>
        <taxon>Agaricomycotina</taxon>
        <taxon>Agaricomycetes</taxon>
        <taxon>Thelephorales</taxon>
        <taxon>Thelephoraceae</taxon>
        <taxon>Thelephora</taxon>
    </lineage>
</organism>
<dbReference type="Proteomes" id="UP000886501">
    <property type="component" value="Unassembled WGS sequence"/>
</dbReference>
<keyword evidence="2" id="KW-1185">Reference proteome</keyword>
<evidence type="ECO:0000313" key="1">
    <source>
        <dbReference type="EMBL" id="KAF9645676.1"/>
    </source>
</evidence>
<accession>A0ACB6Z949</accession>
<name>A0ACB6Z949_THEGA</name>
<gene>
    <name evidence="1" type="ORF">BDM02DRAFT_3119826</name>
</gene>
<protein>
    <submittedName>
        <fullName evidence="1">Alpha/beta-hydrolase</fullName>
    </submittedName>
</protein>
<reference evidence="1" key="1">
    <citation type="submission" date="2019-10" db="EMBL/GenBank/DDBJ databases">
        <authorList>
            <consortium name="DOE Joint Genome Institute"/>
            <person name="Kuo A."/>
            <person name="Miyauchi S."/>
            <person name="Kiss E."/>
            <person name="Drula E."/>
            <person name="Kohler A."/>
            <person name="Sanchez-Garcia M."/>
            <person name="Andreopoulos B."/>
            <person name="Barry K.W."/>
            <person name="Bonito G."/>
            <person name="Buee M."/>
            <person name="Carver A."/>
            <person name="Chen C."/>
            <person name="Cichocki N."/>
            <person name="Clum A."/>
            <person name="Culley D."/>
            <person name="Crous P.W."/>
            <person name="Fauchery L."/>
            <person name="Girlanda M."/>
            <person name="Hayes R."/>
            <person name="Keri Z."/>
            <person name="Labutti K."/>
            <person name="Lipzen A."/>
            <person name="Lombard V."/>
            <person name="Magnuson J."/>
            <person name="Maillard F."/>
            <person name="Morin E."/>
            <person name="Murat C."/>
            <person name="Nolan M."/>
            <person name="Ohm R."/>
            <person name="Pangilinan J."/>
            <person name="Pereira M."/>
            <person name="Perotto S."/>
            <person name="Peter M."/>
            <person name="Riley R."/>
            <person name="Sitrit Y."/>
            <person name="Stielow B."/>
            <person name="Szollosi G."/>
            <person name="Zifcakova L."/>
            <person name="Stursova M."/>
            <person name="Spatafora J.W."/>
            <person name="Tedersoo L."/>
            <person name="Vaario L.-M."/>
            <person name="Yamada A."/>
            <person name="Yan M."/>
            <person name="Wang P."/>
            <person name="Xu J."/>
            <person name="Bruns T."/>
            <person name="Baldrian P."/>
            <person name="Vilgalys R."/>
            <person name="Henrissat B."/>
            <person name="Grigoriev I.V."/>
            <person name="Hibbett D."/>
            <person name="Nagy L.G."/>
            <person name="Martin F.M."/>
        </authorList>
    </citation>
    <scope>NUCLEOTIDE SEQUENCE</scope>
    <source>
        <strain evidence="1">P2</strain>
    </source>
</reference>
<reference evidence="1" key="2">
    <citation type="journal article" date="2020" name="Nat. Commun.">
        <title>Large-scale genome sequencing of mycorrhizal fungi provides insights into the early evolution of symbiotic traits.</title>
        <authorList>
            <person name="Miyauchi S."/>
            <person name="Kiss E."/>
            <person name="Kuo A."/>
            <person name="Drula E."/>
            <person name="Kohler A."/>
            <person name="Sanchez-Garcia M."/>
            <person name="Morin E."/>
            <person name="Andreopoulos B."/>
            <person name="Barry K.W."/>
            <person name="Bonito G."/>
            <person name="Buee M."/>
            <person name="Carver A."/>
            <person name="Chen C."/>
            <person name="Cichocki N."/>
            <person name="Clum A."/>
            <person name="Culley D."/>
            <person name="Crous P.W."/>
            <person name="Fauchery L."/>
            <person name="Girlanda M."/>
            <person name="Hayes R.D."/>
            <person name="Keri Z."/>
            <person name="LaButti K."/>
            <person name="Lipzen A."/>
            <person name="Lombard V."/>
            <person name="Magnuson J."/>
            <person name="Maillard F."/>
            <person name="Murat C."/>
            <person name="Nolan M."/>
            <person name="Ohm R.A."/>
            <person name="Pangilinan J."/>
            <person name="Pereira M.F."/>
            <person name="Perotto S."/>
            <person name="Peter M."/>
            <person name="Pfister S."/>
            <person name="Riley R."/>
            <person name="Sitrit Y."/>
            <person name="Stielow J.B."/>
            <person name="Szollosi G."/>
            <person name="Zifcakova L."/>
            <person name="Stursova M."/>
            <person name="Spatafora J.W."/>
            <person name="Tedersoo L."/>
            <person name="Vaario L.M."/>
            <person name="Yamada A."/>
            <person name="Yan M."/>
            <person name="Wang P."/>
            <person name="Xu J."/>
            <person name="Bruns T."/>
            <person name="Baldrian P."/>
            <person name="Vilgalys R."/>
            <person name="Dunand C."/>
            <person name="Henrissat B."/>
            <person name="Grigoriev I.V."/>
            <person name="Hibbett D."/>
            <person name="Nagy L.G."/>
            <person name="Martin F.M."/>
        </authorList>
    </citation>
    <scope>NUCLEOTIDE SEQUENCE</scope>
    <source>
        <strain evidence="1">P2</strain>
    </source>
</reference>
<sequence length="580" mass="63887">MASMFSTSSLFFVLSAVICNRVFGAPAAPTSAGKTDLIWHSCDTFGVERPLPGLYCTHVEVPMDYHNNSAGTANLAVIKYTAVEPGKSKGSIFINPGGPGGTGTSAVPVLAELLSAIFDGQYDIVSWDPRGSASYYTFPGTVTCFGSLEEEVAFWRGTPITGFNVTVASNFTDKEVEDLYATLEYTKSKVSMYSKRCKWGPVGPYLQYIGTSSTVRDLVALADKIVGPGQPINYWGFSYGTILGFHFVNMFPDRVGRVIIDGVADPSVWGKVELMYSLLTDTEAVFLGFSNACASAGRDGCRLLTLLHKDATGEEVKRFIEDSHDLALEILLTRPDKAVVDPRQIKLVIFYTLYWPGIWSLITNQVIYPLIHNIHRSARAANITTGVTNLSKEEVQVNRKLLEKVLQQPPQSHSTTAIYAADSWASDNSTTKDVYDMIVKTSREVSPMFGPIWTPIGYMGYKWSTRSVEQLPPFRRQKLRNQILVMGNTADPITPIASARLVTELLGDQAVMVEQHGFGHTTLAESSSCTERIVADHIMRGILPQEKETKCEVDNPFGRLTALFSLEDEDLVPQFVVQHP</sequence>